<sequence length="149" mass="16435">MLRGGCCLHKASDVIGQIRFELHKNNNNINNHQQSTHITYASHGNTCLLPPSGTVLLAMSREGFSVWQPSGLFARCLVAVGVLFNLFVVSFVGSYCCFVCCCLFALNASKAAVRLNQTITPTIASWFCIVLFCFIFICFCFLIVVACYC</sequence>
<dbReference type="EMBL" id="CAJNNV010025818">
    <property type="protein sequence ID" value="CAE8616219.1"/>
    <property type="molecule type" value="Genomic_DNA"/>
</dbReference>
<name>A0A813FTZ1_POLGL</name>
<comment type="caution">
    <text evidence="2">The sequence shown here is derived from an EMBL/GenBank/DDBJ whole genome shotgun (WGS) entry which is preliminary data.</text>
</comment>
<organism evidence="2 3">
    <name type="scientific">Polarella glacialis</name>
    <name type="common">Dinoflagellate</name>
    <dbReference type="NCBI Taxonomy" id="89957"/>
    <lineage>
        <taxon>Eukaryota</taxon>
        <taxon>Sar</taxon>
        <taxon>Alveolata</taxon>
        <taxon>Dinophyceae</taxon>
        <taxon>Suessiales</taxon>
        <taxon>Suessiaceae</taxon>
        <taxon>Polarella</taxon>
    </lineage>
</organism>
<dbReference type="Proteomes" id="UP000654075">
    <property type="component" value="Unassembled WGS sequence"/>
</dbReference>
<proteinExistence type="predicted"/>
<keyword evidence="1" id="KW-1133">Transmembrane helix</keyword>
<evidence type="ECO:0000313" key="2">
    <source>
        <dbReference type="EMBL" id="CAE8616219.1"/>
    </source>
</evidence>
<feature type="transmembrane region" description="Helical" evidence="1">
    <location>
        <begin position="77"/>
        <end position="106"/>
    </location>
</feature>
<keyword evidence="3" id="KW-1185">Reference proteome</keyword>
<feature type="transmembrane region" description="Helical" evidence="1">
    <location>
        <begin position="126"/>
        <end position="148"/>
    </location>
</feature>
<protein>
    <submittedName>
        <fullName evidence="2">Uncharacterized protein</fullName>
    </submittedName>
</protein>
<accession>A0A813FTZ1</accession>
<evidence type="ECO:0000313" key="3">
    <source>
        <dbReference type="Proteomes" id="UP000654075"/>
    </source>
</evidence>
<dbReference type="AlphaFoldDB" id="A0A813FTZ1"/>
<gene>
    <name evidence="2" type="ORF">PGLA1383_LOCUS33921</name>
</gene>
<keyword evidence="1" id="KW-0812">Transmembrane</keyword>
<keyword evidence="1" id="KW-0472">Membrane</keyword>
<evidence type="ECO:0000256" key="1">
    <source>
        <dbReference type="SAM" id="Phobius"/>
    </source>
</evidence>
<reference evidence="2" key="1">
    <citation type="submission" date="2021-02" db="EMBL/GenBank/DDBJ databases">
        <authorList>
            <person name="Dougan E. K."/>
            <person name="Rhodes N."/>
            <person name="Thang M."/>
            <person name="Chan C."/>
        </authorList>
    </citation>
    <scope>NUCLEOTIDE SEQUENCE</scope>
</reference>